<dbReference type="EMBL" id="BLLF01001242">
    <property type="protein sequence ID" value="GFH18054.1"/>
    <property type="molecule type" value="Genomic_DNA"/>
</dbReference>
<name>A0A699ZGM8_HAELA</name>
<protein>
    <submittedName>
        <fullName evidence="1">Uncharacterized protein</fullName>
    </submittedName>
</protein>
<evidence type="ECO:0000313" key="2">
    <source>
        <dbReference type="Proteomes" id="UP000485058"/>
    </source>
</evidence>
<comment type="caution">
    <text evidence="1">The sequence shown here is derived from an EMBL/GenBank/DDBJ whole genome shotgun (WGS) entry which is preliminary data.</text>
</comment>
<sequence>MPGKAVLLGDVNEFVALHRERYTLAVTLQVTQVSGIGEDAMFMGVLEALPQMPDEARVWLMLNLSVVSVCPNFTDWTAFKPDDVAGLALKDLVVNYDILEP</sequence>
<keyword evidence="2" id="KW-1185">Reference proteome</keyword>
<proteinExistence type="predicted"/>
<gene>
    <name evidence="1" type="ORF">HaLaN_14791</name>
</gene>
<dbReference type="AlphaFoldDB" id="A0A699ZGM8"/>
<dbReference type="Proteomes" id="UP000485058">
    <property type="component" value="Unassembled WGS sequence"/>
</dbReference>
<accession>A0A699ZGM8</accession>
<evidence type="ECO:0000313" key="1">
    <source>
        <dbReference type="EMBL" id="GFH18054.1"/>
    </source>
</evidence>
<reference evidence="1 2" key="1">
    <citation type="submission" date="2020-02" db="EMBL/GenBank/DDBJ databases">
        <title>Draft genome sequence of Haematococcus lacustris strain NIES-144.</title>
        <authorList>
            <person name="Morimoto D."/>
            <person name="Nakagawa S."/>
            <person name="Yoshida T."/>
            <person name="Sawayama S."/>
        </authorList>
    </citation>
    <scope>NUCLEOTIDE SEQUENCE [LARGE SCALE GENOMIC DNA]</scope>
    <source>
        <strain evidence="1 2">NIES-144</strain>
    </source>
</reference>
<organism evidence="1 2">
    <name type="scientific">Haematococcus lacustris</name>
    <name type="common">Green alga</name>
    <name type="synonym">Haematococcus pluvialis</name>
    <dbReference type="NCBI Taxonomy" id="44745"/>
    <lineage>
        <taxon>Eukaryota</taxon>
        <taxon>Viridiplantae</taxon>
        <taxon>Chlorophyta</taxon>
        <taxon>core chlorophytes</taxon>
        <taxon>Chlorophyceae</taxon>
        <taxon>CS clade</taxon>
        <taxon>Chlamydomonadales</taxon>
        <taxon>Haematococcaceae</taxon>
        <taxon>Haematococcus</taxon>
    </lineage>
</organism>